<protein>
    <submittedName>
        <fullName evidence="1">Uncharacterized protein</fullName>
    </submittedName>
</protein>
<dbReference type="AlphaFoldDB" id="A0A0F9Q0A0"/>
<gene>
    <name evidence="1" type="ORF">LCGC14_1074330</name>
</gene>
<reference evidence="1" key="1">
    <citation type="journal article" date="2015" name="Nature">
        <title>Complex archaea that bridge the gap between prokaryotes and eukaryotes.</title>
        <authorList>
            <person name="Spang A."/>
            <person name="Saw J.H."/>
            <person name="Jorgensen S.L."/>
            <person name="Zaremba-Niedzwiedzka K."/>
            <person name="Martijn J."/>
            <person name="Lind A.E."/>
            <person name="van Eijk R."/>
            <person name="Schleper C."/>
            <person name="Guy L."/>
            <person name="Ettema T.J."/>
        </authorList>
    </citation>
    <scope>NUCLEOTIDE SEQUENCE</scope>
</reference>
<accession>A0A0F9Q0A0</accession>
<proteinExistence type="predicted"/>
<sequence length="89" mass="10587">MINEVFNSNHYQLITALKTPRFIIALKKYFFSLISLITVIISHQENKEKISPTKLINDFNLTLPFGRKVIERILKSLKYYFPKDFDTYI</sequence>
<name>A0A0F9Q0A0_9ZZZZ</name>
<evidence type="ECO:0000313" key="1">
    <source>
        <dbReference type="EMBL" id="KKN06731.1"/>
    </source>
</evidence>
<dbReference type="EMBL" id="LAZR01004652">
    <property type="protein sequence ID" value="KKN06731.1"/>
    <property type="molecule type" value="Genomic_DNA"/>
</dbReference>
<comment type="caution">
    <text evidence="1">The sequence shown here is derived from an EMBL/GenBank/DDBJ whole genome shotgun (WGS) entry which is preliminary data.</text>
</comment>
<organism evidence="1">
    <name type="scientific">marine sediment metagenome</name>
    <dbReference type="NCBI Taxonomy" id="412755"/>
    <lineage>
        <taxon>unclassified sequences</taxon>
        <taxon>metagenomes</taxon>
        <taxon>ecological metagenomes</taxon>
    </lineage>
</organism>